<dbReference type="SMART" id="SM00758">
    <property type="entry name" value="PA14"/>
    <property type="match status" value="1"/>
</dbReference>
<reference evidence="13" key="1">
    <citation type="journal article" date="2023" name="Access Microbiol">
        <title>De-novo genome assembly for Akanthomyces muscarius, a biocontrol agent of insect agricultural pests.</title>
        <authorList>
            <person name="Erdos Z."/>
            <person name="Studholme D.J."/>
            <person name="Raymond B."/>
            <person name="Sharma M."/>
        </authorList>
    </citation>
    <scope>NUCLEOTIDE SEQUENCE</scope>
    <source>
        <strain evidence="13">Ve6</strain>
    </source>
</reference>
<dbReference type="InterPro" id="IPR011658">
    <property type="entry name" value="PA14_dom"/>
</dbReference>
<evidence type="ECO:0000256" key="5">
    <source>
        <dbReference type="ARBA" id="ARBA00022801"/>
    </source>
</evidence>
<evidence type="ECO:0000256" key="9">
    <source>
        <dbReference type="ARBA" id="ARBA00023326"/>
    </source>
</evidence>
<dbReference type="PRINTS" id="PR00133">
    <property type="entry name" value="GLHYDRLASE3"/>
</dbReference>
<dbReference type="GeneID" id="80892153"/>
<evidence type="ECO:0000256" key="4">
    <source>
        <dbReference type="ARBA" id="ARBA00022729"/>
    </source>
</evidence>
<dbReference type="GO" id="GO:0009044">
    <property type="term" value="F:xylan 1,4-beta-xylosidase activity"/>
    <property type="evidence" value="ECO:0007669"/>
    <property type="project" value="UniProtKB-EC"/>
</dbReference>
<comment type="catalytic activity">
    <reaction evidence="10">
        <text>Hydrolysis of (1-&gt;4)-beta-D-xylans, to remove successive D-xylose residues from the non-reducing termini.</text>
        <dbReference type="EC" id="3.2.1.37"/>
    </reaction>
</comment>
<dbReference type="SUPFAM" id="SSF52279">
    <property type="entry name" value="Beta-D-glucan exohydrolase, C-terminal domain"/>
    <property type="match status" value="1"/>
</dbReference>
<dbReference type="InterPro" id="IPR026891">
    <property type="entry name" value="Fn3-like"/>
</dbReference>
<keyword evidence="3" id="KW-0858">Xylan degradation</keyword>
<evidence type="ECO:0000256" key="3">
    <source>
        <dbReference type="ARBA" id="ARBA00022651"/>
    </source>
</evidence>
<evidence type="ECO:0000313" key="14">
    <source>
        <dbReference type="Proteomes" id="UP001144673"/>
    </source>
</evidence>
<dbReference type="PANTHER" id="PTHR42721:SF3">
    <property type="entry name" value="BETA-D-XYLOSIDASE 5-RELATED"/>
    <property type="match status" value="1"/>
</dbReference>
<dbReference type="AlphaFoldDB" id="A0A9W8URI2"/>
<evidence type="ECO:0000256" key="10">
    <source>
        <dbReference type="ARBA" id="ARBA00024574"/>
    </source>
</evidence>
<keyword evidence="8" id="KW-0326">Glycosidase</keyword>
<evidence type="ECO:0000259" key="12">
    <source>
        <dbReference type="PROSITE" id="PS51820"/>
    </source>
</evidence>
<dbReference type="EC" id="3.2.1.37" evidence="11"/>
<dbReference type="InterPro" id="IPR002772">
    <property type="entry name" value="Glyco_hydro_3_C"/>
</dbReference>
<dbReference type="PROSITE" id="PS51820">
    <property type="entry name" value="PA14"/>
    <property type="match status" value="1"/>
</dbReference>
<organism evidence="13 14">
    <name type="scientific">Akanthomyces muscarius</name>
    <name type="common">Entomopathogenic fungus</name>
    <name type="synonym">Lecanicillium muscarium</name>
    <dbReference type="NCBI Taxonomy" id="2231603"/>
    <lineage>
        <taxon>Eukaryota</taxon>
        <taxon>Fungi</taxon>
        <taxon>Dikarya</taxon>
        <taxon>Ascomycota</taxon>
        <taxon>Pezizomycotina</taxon>
        <taxon>Sordariomycetes</taxon>
        <taxon>Hypocreomycetidae</taxon>
        <taxon>Hypocreales</taxon>
        <taxon>Cordycipitaceae</taxon>
        <taxon>Akanthomyces</taxon>
    </lineage>
</organism>
<keyword evidence="5" id="KW-0378">Hydrolase</keyword>
<dbReference type="PANTHER" id="PTHR42721">
    <property type="entry name" value="SUGAR HYDROLASE-RELATED"/>
    <property type="match status" value="1"/>
</dbReference>
<sequence>MFRLIAIALTLASVAKYFTVIYSSSLAWSRLTSSASYVLQNNDHIDSLVSQMTIEDLVLQLHLTFAADIVGIHSHNELYNKTLHLSPKSPIGVIHDWYPLNRTNFNALQHLNLQRSRIKIPMMAVGECLHGVGSFKQSIFPQNIAVAASWDTDLAYRIARAIGKEARSIGIHGCFSPVLDLALDPRWGRVQEGFGEDKVLTSHMGVAYSSGLSKNGSWHDDDAVFPIMKHFAAHGSPQAGRNAAPFTGQGTRQIKTDMLTPFKASYDLGGARGIMMSYNEIDGIPAAVHPMLYEALHDWEFDGIVIADDLCMKNLITQHQVASCQADAMAQWFNAGGMIDFYDWGLDSYINTTKALVLSKKLSIETLRSHVRRILKLKKDVGLFAEPYIPAHIDPLSIVESHRGLALEAAAKSIVLLKNEANVLPLNLKKRNVALVGPFVDTLNFGGYSGVLGQEPAQLATTLRQGMLKNLFEENEKGSSTVFVRSAWGANSWNYENQYAIPPYLLSYSGVPGGLMASYFEDKDFKLQRASRQEIPALDWGLYPPDGLPSNNFSAIWEGQLESPVDTGILGTIGVATGSDSTMRLFVDDKLLSSHDSAAESDLLPNILPYEFTQANGTQPPPNGIHFLFKPGVKYRIRIEYQTMKKHKLVANQGSVNSQILLWWNLVSRDEDPVSQAVTVARDADVIVLALGSAWNSDGENSDNSMLTLSTEQDRLANAIFELGKPVVLSLSGGRPFAIPHLYAQATAVLLTFYGGQAGGQAVADILTGRFSPGGRLPISIPRHAGQLPIFYNMKPSSKLANYNDDLSEASYPFGYGLSYSNFSLLSFSIAQSHDGNQHRLIGQFSEGEELSFSVTIANTGSMAGSYVVQIYLLGRVSQVTQPVRQLMAFKRVYVAAKQNATVTVQVDVDRYLKILNRQGEWELEKGNYTFSILEHSGIDGTTGQNLTLQCV</sequence>
<protein>
    <recommendedName>
        <fullName evidence="11">xylan 1,4-beta-xylosidase</fullName>
        <ecNumber evidence="11">3.2.1.37</ecNumber>
    </recommendedName>
</protein>
<dbReference type="GO" id="GO:0046556">
    <property type="term" value="F:alpha-L-arabinofuranosidase activity"/>
    <property type="evidence" value="ECO:0007669"/>
    <property type="project" value="TreeGrafter"/>
</dbReference>
<dbReference type="InterPro" id="IPR036962">
    <property type="entry name" value="Glyco_hydro_3_N_sf"/>
</dbReference>
<dbReference type="Gene3D" id="3.40.50.1700">
    <property type="entry name" value="Glycoside hydrolase family 3 C-terminal domain"/>
    <property type="match status" value="2"/>
</dbReference>
<dbReference type="Proteomes" id="UP001144673">
    <property type="component" value="Chromosome 1"/>
</dbReference>
<dbReference type="InterPro" id="IPR037524">
    <property type="entry name" value="PA14/GLEYA"/>
</dbReference>
<dbReference type="Gene3D" id="3.20.20.300">
    <property type="entry name" value="Glycoside hydrolase, family 3, N-terminal domain"/>
    <property type="match status" value="1"/>
</dbReference>
<dbReference type="InterPro" id="IPR036881">
    <property type="entry name" value="Glyco_hydro_3_C_sf"/>
</dbReference>
<name>A0A9W8URI2_AKAMU</name>
<dbReference type="Pfam" id="PF07691">
    <property type="entry name" value="PA14"/>
    <property type="match status" value="1"/>
</dbReference>
<proteinExistence type="inferred from homology"/>
<feature type="domain" description="PA14" evidence="12">
    <location>
        <begin position="510"/>
        <end position="678"/>
    </location>
</feature>
<comment type="similarity">
    <text evidence="2">Belongs to the glycosyl hydrolase 3 family.</text>
</comment>
<dbReference type="InterPro" id="IPR017853">
    <property type="entry name" value="GH"/>
</dbReference>
<evidence type="ECO:0000256" key="6">
    <source>
        <dbReference type="ARBA" id="ARBA00023180"/>
    </source>
</evidence>
<dbReference type="KEGG" id="amus:LMH87_004994"/>
<comment type="caution">
    <text evidence="13">The sequence shown here is derived from an EMBL/GenBank/DDBJ whole genome shotgun (WGS) entry which is preliminary data.</text>
</comment>
<evidence type="ECO:0000313" key="13">
    <source>
        <dbReference type="EMBL" id="KAJ4163253.1"/>
    </source>
</evidence>
<dbReference type="SMART" id="SM01217">
    <property type="entry name" value="Fn3_like"/>
    <property type="match status" value="1"/>
</dbReference>
<evidence type="ECO:0000256" key="1">
    <source>
        <dbReference type="ARBA" id="ARBA00004851"/>
    </source>
</evidence>
<keyword evidence="6" id="KW-0325">Glycoprotein</keyword>
<evidence type="ECO:0000256" key="11">
    <source>
        <dbReference type="ARBA" id="ARBA00026107"/>
    </source>
</evidence>
<keyword evidence="7" id="KW-0119">Carbohydrate metabolism</keyword>
<dbReference type="SUPFAM" id="SSF51445">
    <property type="entry name" value="(Trans)glycosidases"/>
    <property type="match status" value="1"/>
</dbReference>
<keyword evidence="4" id="KW-0732">Signal</keyword>
<dbReference type="EMBL" id="JAJHUN010000001">
    <property type="protein sequence ID" value="KAJ4163253.1"/>
    <property type="molecule type" value="Genomic_DNA"/>
</dbReference>
<dbReference type="GO" id="GO:0031222">
    <property type="term" value="P:arabinan catabolic process"/>
    <property type="evidence" value="ECO:0007669"/>
    <property type="project" value="TreeGrafter"/>
</dbReference>
<dbReference type="Pfam" id="PF01915">
    <property type="entry name" value="Glyco_hydro_3_C"/>
    <property type="match status" value="1"/>
</dbReference>
<evidence type="ECO:0000256" key="2">
    <source>
        <dbReference type="ARBA" id="ARBA00005336"/>
    </source>
</evidence>
<dbReference type="InterPro" id="IPR044993">
    <property type="entry name" value="BXL"/>
</dbReference>
<dbReference type="Pfam" id="PF14310">
    <property type="entry name" value="Fn3-like"/>
    <property type="match status" value="1"/>
</dbReference>
<keyword evidence="9" id="KW-0624">Polysaccharide degradation</keyword>
<dbReference type="Gene3D" id="2.60.40.10">
    <property type="entry name" value="Immunoglobulins"/>
    <property type="match status" value="1"/>
</dbReference>
<keyword evidence="14" id="KW-1185">Reference proteome</keyword>
<dbReference type="GO" id="GO:0045493">
    <property type="term" value="P:xylan catabolic process"/>
    <property type="evidence" value="ECO:0007669"/>
    <property type="project" value="UniProtKB-KW"/>
</dbReference>
<accession>A0A9W8URI2</accession>
<dbReference type="InterPro" id="IPR013783">
    <property type="entry name" value="Ig-like_fold"/>
</dbReference>
<gene>
    <name evidence="13" type="ORF">LMH87_004994</name>
</gene>
<dbReference type="InterPro" id="IPR001764">
    <property type="entry name" value="Glyco_hydro_3_N"/>
</dbReference>
<dbReference type="RefSeq" id="XP_056058168.1">
    <property type="nucleotide sequence ID" value="XM_056202631.1"/>
</dbReference>
<evidence type="ECO:0000256" key="7">
    <source>
        <dbReference type="ARBA" id="ARBA00023277"/>
    </source>
</evidence>
<evidence type="ECO:0000256" key="8">
    <source>
        <dbReference type="ARBA" id="ARBA00023295"/>
    </source>
</evidence>
<comment type="pathway">
    <text evidence="1">Glycan degradation; xylan degradation.</text>
</comment>
<dbReference type="Pfam" id="PF00933">
    <property type="entry name" value="Glyco_hydro_3"/>
    <property type="match status" value="1"/>
</dbReference>